<sequence>MVSLPQFPFIFKNQQSAKFFCVSGSIYFKIMNVKTIGRGIDLHTTSEFFTLVLQSILEEIDVGLHVVDEKGSTVIYNKKMMQIEDMDERDVLHKNLTDVFMFSNQQDSTLVQALQEGKTIKNVKQSYFNNKGQEITTINHTFPIVQNGEIKGAVEIAKDVTKLERLIRENMHRKEQNSYTFDSILGNSPVIREVIENAKRATRTSSSVLLAGETGTGKELFAQSIHNGSQRSGAPFISQNCAALPDSLVESILFGTKKGAFTGAIDQPGLFEQAQGGTLLLDEINSLNLSLQAKLLRALQEKKIRRIGSAQDKPIDVRIIATMNEDPITAISEERLRKDLYYRLSVVTLIIPPLRERKEDILPLAEVFIQKNNHLFQMHVDSISDDVQQFFLEYDWPGNIRELEHMIEGAMNFMTDETTITAAHLPYQYRMKIKPADTDAKAAPNTQPGTDLKGKMENFEKYMIENILRKHRNNISKTAHELGISRQSLQYRLKKFGLERMK</sequence>
<dbReference type="FunFam" id="1.10.8.60:FF:000096">
    <property type="entry name" value="sigma-54-dependent Fis family transcriptional regulator"/>
    <property type="match status" value="1"/>
</dbReference>
<dbReference type="GO" id="GO:0006355">
    <property type="term" value="P:regulation of DNA-templated transcription"/>
    <property type="evidence" value="ECO:0007669"/>
    <property type="project" value="InterPro"/>
</dbReference>
<dbReference type="KEGG" id="bao:BAMF_3848"/>
<evidence type="ECO:0000256" key="1">
    <source>
        <dbReference type="ARBA" id="ARBA00022741"/>
    </source>
</evidence>
<dbReference type="Proteomes" id="UP000006562">
    <property type="component" value="Chromosome"/>
</dbReference>
<dbReference type="InterPro" id="IPR035965">
    <property type="entry name" value="PAS-like_dom_sf"/>
</dbReference>
<dbReference type="Pfam" id="PF13426">
    <property type="entry name" value="PAS_9"/>
    <property type="match status" value="1"/>
</dbReference>
<evidence type="ECO:0000256" key="5">
    <source>
        <dbReference type="ARBA" id="ARBA00023163"/>
    </source>
</evidence>
<dbReference type="Pfam" id="PF02954">
    <property type="entry name" value="HTH_8"/>
    <property type="match status" value="1"/>
</dbReference>
<reference evidence="8" key="2">
    <citation type="journal article" date="2011" name="J. Biotechnol.">
        <title>Genome sequence of B. amyloliquefaciens type strain DSM7(T) reveals differences to plant-associated B. amyloliquefaciens FZB42.</title>
        <authorList>
            <person name="Ruckert C."/>
            <person name="Blom J."/>
            <person name="Chen X."/>
            <person name="Reva O."/>
            <person name="Borriss R."/>
        </authorList>
    </citation>
    <scope>NUCLEOTIDE SEQUENCE [LARGE SCALE GENOMIC DNA]</scope>
    <source>
        <strain evidence="8">DSM 7</strain>
    </source>
</reference>
<dbReference type="SUPFAM" id="SSF46689">
    <property type="entry name" value="Homeodomain-like"/>
    <property type="match status" value="1"/>
</dbReference>
<keyword evidence="2" id="KW-0067">ATP-binding</keyword>
<evidence type="ECO:0000256" key="4">
    <source>
        <dbReference type="ARBA" id="ARBA00023125"/>
    </source>
</evidence>
<dbReference type="InterPro" id="IPR025662">
    <property type="entry name" value="Sigma_54_int_dom_ATP-bd_1"/>
</dbReference>
<protein>
    <submittedName>
        <fullName evidence="7">Transcriptional regulator (NtrC/NifA family)</fullName>
    </submittedName>
</protein>
<dbReference type="InterPro" id="IPR025943">
    <property type="entry name" value="Sigma_54_int_dom_ATP-bd_2"/>
</dbReference>
<dbReference type="PRINTS" id="PR01590">
    <property type="entry name" value="HTHFIS"/>
</dbReference>
<dbReference type="SUPFAM" id="SSF55785">
    <property type="entry name" value="PYP-like sensor domain (PAS domain)"/>
    <property type="match status" value="1"/>
</dbReference>
<proteinExistence type="predicted"/>
<dbReference type="PROSITE" id="PS00688">
    <property type="entry name" value="SIGMA54_INTERACT_3"/>
    <property type="match status" value="1"/>
</dbReference>
<dbReference type="Pfam" id="PF25601">
    <property type="entry name" value="AAA_lid_14"/>
    <property type="match status" value="1"/>
</dbReference>
<keyword evidence="1" id="KW-0547">Nucleotide-binding</keyword>
<keyword evidence="8" id="KW-1185">Reference proteome</keyword>
<dbReference type="GO" id="GO:0005524">
    <property type="term" value="F:ATP binding"/>
    <property type="evidence" value="ECO:0007669"/>
    <property type="project" value="UniProtKB-KW"/>
</dbReference>
<evidence type="ECO:0000259" key="6">
    <source>
        <dbReference type="PROSITE" id="PS50045"/>
    </source>
</evidence>
<dbReference type="InterPro" id="IPR027417">
    <property type="entry name" value="P-loop_NTPase"/>
</dbReference>
<reference evidence="7 8" key="1">
    <citation type="journal article" date="2011" name="Int. J. Syst. Evol. Microbiol.">
        <title>Relationship of Bacillus amyloliquefaciens clades associated with strains DSM 7T and FZB42T: a proposal for Bacillus amyloliquefaciens subsp. amyloliquefaciens subsp. nov. and Bacillus amyloliquefaciens subsp. plantarum subsp. nov. based on complete genome sequence comparisons.</title>
        <authorList>
            <person name="Borriss R."/>
            <person name="Chen X.H."/>
            <person name="Rueckert C."/>
            <person name="Blom J."/>
            <person name="Becker A."/>
            <person name="Baumgarth B."/>
            <person name="Fan B."/>
            <person name="Pukall R."/>
            <person name="Schumann P."/>
            <person name="Sproer C."/>
            <person name="Junge H."/>
            <person name="Vater J."/>
            <person name="Puhler A."/>
            <person name="Klenk H.P."/>
        </authorList>
    </citation>
    <scope>NUCLEOTIDE SEQUENCE [LARGE SCALE GENOMIC DNA]</scope>
    <source>
        <strain evidence="8">DSM 7</strain>
    </source>
</reference>
<name>A0A9P1JL22_BACAS</name>
<evidence type="ECO:0000313" key="7">
    <source>
        <dbReference type="EMBL" id="CBI44974.1"/>
    </source>
</evidence>
<dbReference type="InterPro" id="IPR025944">
    <property type="entry name" value="Sigma_54_int_dom_CS"/>
</dbReference>
<accession>A0A9P1JL22</accession>
<dbReference type="InterPro" id="IPR002078">
    <property type="entry name" value="Sigma_54_int"/>
</dbReference>
<dbReference type="PROSITE" id="PS00675">
    <property type="entry name" value="SIGMA54_INTERACT_1"/>
    <property type="match status" value="1"/>
</dbReference>
<feature type="domain" description="Sigma-54 factor interaction" evidence="6">
    <location>
        <begin position="184"/>
        <end position="412"/>
    </location>
</feature>
<dbReference type="GO" id="GO:0043565">
    <property type="term" value="F:sequence-specific DNA binding"/>
    <property type="evidence" value="ECO:0007669"/>
    <property type="project" value="InterPro"/>
</dbReference>
<dbReference type="Gene3D" id="3.30.450.20">
    <property type="entry name" value="PAS domain"/>
    <property type="match status" value="1"/>
</dbReference>
<dbReference type="Gene3D" id="1.10.8.60">
    <property type="match status" value="1"/>
</dbReference>
<dbReference type="Gene3D" id="3.40.50.300">
    <property type="entry name" value="P-loop containing nucleotide triphosphate hydrolases"/>
    <property type="match status" value="1"/>
</dbReference>
<dbReference type="FunFam" id="3.40.50.300:FF:000006">
    <property type="entry name" value="DNA-binding transcriptional regulator NtrC"/>
    <property type="match status" value="1"/>
</dbReference>
<dbReference type="PANTHER" id="PTHR32071:SF74">
    <property type="entry name" value="TRANSCRIPTIONAL ACTIVATOR ROCR"/>
    <property type="match status" value="1"/>
</dbReference>
<dbReference type="InterPro" id="IPR009057">
    <property type="entry name" value="Homeodomain-like_sf"/>
</dbReference>
<dbReference type="PROSITE" id="PS00676">
    <property type="entry name" value="SIGMA54_INTERACT_2"/>
    <property type="match status" value="1"/>
</dbReference>
<evidence type="ECO:0000313" key="8">
    <source>
        <dbReference type="Proteomes" id="UP000006562"/>
    </source>
</evidence>
<keyword evidence="4" id="KW-0238">DNA-binding</keyword>
<dbReference type="NCBIfam" id="TIGR00229">
    <property type="entry name" value="sensory_box"/>
    <property type="match status" value="1"/>
</dbReference>
<dbReference type="InterPro" id="IPR058031">
    <property type="entry name" value="AAA_lid_NorR"/>
</dbReference>
<gene>
    <name evidence="7" type="primary">rocR</name>
    <name evidence="7" type="ordered locus">BAMF_3848</name>
</gene>
<dbReference type="EMBL" id="FN597644">
    <property type="protein sequence ID" value="CBI44974.1"/>
    <property type="molecule type" value="Genomic_DNA"/>
</dbReference>
<dbReference type="AlphaFoldDB" id="A0A9P1JL22"/>
<evidence type="ECO:0000256" key="2">
    <source>
        <dbReference type="ARBA" id="ARBA00022840"/>
    </source>
</evidence>
<dbReference type="SUPFAM" id="SSF52540">
    <property type="entry name" value="P-loop containing nucleoside triphosphate hydrolases"/>
    <property type="match status" value="1"/>
</dbReference>
<dbReference type="PANTHER" id="PTHR32071">
    <property type="entry name" value="TRANSCRIPTIONAL REGULATORY PROTEIN"/>
    <property type="match status" value="1"/>
</dbReference>
<dbReference type="CDD" id="cd00009">
    <property type="entry name" value="AAA"/>
    <property type="match status" value="1"/>
</dbReference>
<keyword evidence="3" id="KW-0805">Transcription regulation</keyword>
<dbReference type="Pfam" id="PF00158">
    <property type="entry name" value="Sigma54_activat"/>
    <property type="match status" value="1"/>
</dbReference>
<dbReference type="InterPro" id="IPR003593">
    <property type="entry name" value="AAA+_ATPase"/>
</dbReference>
<keyword evidence="5" id="KW-0804">Transcription</keyword>
<dbReference type="InterPro" id="IPR002197">
    <property type="entry name" value="HTH_Fis"/>
</dbReference>
<evidence type="ECO:0000256" key="3">
    <source>
        <dbReference type="ARBA" id="ARBA00023015"/>
    </source>
</evidence>
<dbReference type="Gene3D" id="1.10.10.60">
    <property type="entry name" value="Homeodomain-like"/>
    <property type="match status" value="1"/>
</dbReference>
<dbReference type="PROSITE" id="PS50045">
    <property type="entry name" value="SIGMA54_INTERACT_4"/>
    <property type="match status" value="1"/>
</dbReference>
<organism evidence="7 8">
    <name type="scientific">Bacillus amyloliquefaciens (strain ATCC 23350 / DSM 7 / BCRC 11601 / CCUG 28519 / NBRC 15535 / NRRL B-14393 / F)</name>
    <dbReference type="NCBI Taxonomy" id="692420"/>
    <lineage>
        <taxon>Bacteria</taxon>
        <taxon>Bacillati</taxon>
        <taxon>Bacillota</taxon>
        <taxon>Bacilli</taxon>
        <taxon>Bacillales</taxon>
        <taxon>Bacillaceae</taxon>
        <taxon>Bacillus</taxon>
        <taxon>Bacillus amyloliquefaciens group</taxon>
    </lineage>
</organism>
<dbReference type="InterPro" id="IPR000014">
    <property type="entry name" value="PAS"/>
</dbReference>
<dbReference type="SMART" id="SM00382">
    <property type="entry name" value="AAA"/>
    <property type="match status" value="1"/>
</dbReference>